<keyword evidence="2 6" id="KW-0328">Glycosyltransferase</keyword>
<dbReference type="Pfam" id="PF01129">
    <property type="entry name" value="ART"/>
    <property type="match status" value="1"/>
</dbReference>
<comment type="catalytic activity">
    <reaction evidence="5 6">
        <text>L-arginyl-[protein] + NAD(+) = N(omega)-(ADP-D-ribosyl)-L-arginyl-[protein] + nicotinamide + H(+)</text>
        <dbReference type="Rhea" id="RHEA:19149"/>
        <dbReference type="Rhea" id="RHEA-COMP:10532"/>
        <dbReference type="Rhea" id="RHEA-COMP:15087"/>
        <dbReference type="ChEBI" id="CHEBI:15378"/>
        <dbReference type="ChEBI" id="CHEBI:17154"/>
        <dbReference type="ChEBI" id="CHEBI:29965"/>
        <dbReference type="ChEBI" id="CHEBI:57540"/>
        <dbReference type="ChEBI" id="CHEBI:142554"/>
        <dbReference type="EC" id="2.4.2.31"/>
    </reaction>
</comment>
<dbReference type="Gene3D" id="3.90.176.10">
    <property type="entry name" value="Toxin ADP-ribosyltransferase, Chain A, domain 1"/>
    <property type="match status" value="1"/>
</dbReference>
<evidence type="ECO:0000256" key="1">
    <source>
        <dbReference type="ARBA" id="ARBA00009558"/>
    </source>
</evidence>
<dbReference type="InterPro" id="IPR000768">
    <property type="entry name" value="ART"/>
</dbReference>
<evidence type="ECO:0000313" key="9">
    <source>
        <dbReference type="Proteomes" id="UP000663832"/>
    </source>
</evidence>
<proteinExistence type="inferred from homology"/>
<dbReference type="Proteomes" id="UP000663832">
    <property type="component" value="Unassembled WGS sequence"/>
</dbReference>
<evidence type="ECO:0000256" key="3">
    <source>
        <dbReference type="ARBA" id="ARBA00022679"/>
    </source>
</evidence>
<accession>A0A814ENH4</accession>
<dbReference type="EC" id="2.4.2.31" evidence="6"/>
<keyword evidence="6" id="KW-0521">NADP</keyword>
<reference evidence="8" key="1">
    <citation type="submission" date="2021-02" db="EMBL/GenBank/DDBJ databases">
        <authorList>
            <person name="Nowell W R."/>
        </authorList>
    </citation>
    <scope>NUCLEOTIDE SEQUENCE</scope>
</reference>
<evidence type="ECO:0000256" key="4">
    <source>
        <dbReference type="ARBA" id="ARBA00022695"/>
    </source>
</evidence>
<keyword evidence="3 6" id="KW-0808">Transferase</keyword>
<protein>
    <recommendedName>
        <fullName evidence="6">NAD(P)(+)--arginine ADP-ribosyltransferase</fullName>
        <ecNumber evidence="6">2.4.2.31</ecNumber>
    </recommendedName>
    <alternativeName>
        <fullName evidence="6">Mono(ADP-ribosyl)transferase</fullName>
    </alternativeName>
</protein>
<organism evidence="8 10">
    <name type="scientific">Adineta steineri</name>
    <dbReference type="NCBI Taxonomy" id="433720"/>
    <lineage>
        <taxon>Eukaryota</taxon>
        <taxon>Metazoa</taxon>
        <taxon>Spiralia</taxon>
        <taxon>Gnathifera</taxon>
        <taxon>Rotifera</taxon>
        <taxon>Eurotatoria</taxon>
        <taxon>Bdelloidea</taxon>
        <taxon>Adinetida</taxon>
        <taxon>Adinetidae</taxon>
        <taxon>Adineta</taxon>
    </lineage>
</organism>
<evidence type="ECO:0000256" key="6">
    <source>
        <dbReference type="RuleBase" id="RU361228"/>
    </source>
</evidence>
<dbReference type="GO" id="GO:0106274">
    <property type="term" value="F:NAD+-protein-arginine ADP-ribosyltransferase activity"/>
    <property type="evidence" value="ECO:0007669"/>
    <property type="project" value="UniProtKB-EC"/>
</dbReference>
<evidence type="ECO:0000313" key="8">
    <source>
        <dbReference type="EMBL" id="CAF0971609.1"/>
    </source>
</evidence>
<comment type="similarity">
    <text evidence="1 6">Belongs to the Arg-specific ADP-ribosyltransferase family.</text>
</comment>
<keyword evidence="9" id="KW-1185">Reference proteome</keyword>
<dbReference type="GO" id="GO:0016779">
    <property type="term" value="F:nucleotidyltransferase activity"/>
    <property type="evidence" value="ECO:0007669"/>
    <property type="project" value="UniProtKB-KW"/>
</dbReference>
<dbReference type="Proteomes" id="UP000663877">
    <property type="component" value="Unassembled WGS sequence"/>
</dbReference>
<evidence type="ECO:0000256" key="5">
    <source>
        <dbReference type="ARBA" id="ARBA00047597"/>
    </source>
</evidence>
<keyword evidence="6" id="KW-0520">NAD</keyword>
<keyword evidence="4" id="KW-0548">Nucleotidyltransferase</keyword>
<dbReference type="AlphaFoldDB" id="A0A814ENH4"/>
<evidence type="ECO:0000313" key="7">
    <source>
        <dbReference type="EMBL" id="CAF0934993.1"/>
    </source>
</evidence>
<evidence type="ECO:0000256" key="2">
    <source>
        <dbReference type="ARBA" id="ARBA00022676"/>
    </source>
</evidence>
<comment type="caution">
    <text evidence="8">The sequence shown here is derived from an EMBL/GenBank/DDBJ whole genome shotgun (WGS) entry which is preliminary data.</text>
</comment>
<name>A0A814ENH4_9BILA</name>
<evidence type="ECO:0000313" key="10">
    <source>
        <dbReference type="Proteomes" id="UP000663877"/>
    </source>
</evidence>
<dbReference type="EMBL" id="CAJNOM010000054">
    <property type="protein sequence ID" value="CAF0934993.1"/>
    <property type="molecule type" value="Genomic_DNA"/>
</dbReference>
<sequence>MNRFSDIELTFKRLPPVCGYRSEKLVSIEEALEPIEPQIGELKFYIITAKKHCHYSSEHGLTRDESAAIYIYTMEWGKTSLYRLLNKALRDDNRQNIIIWFPYLKLFDTALDKLPTVKDSVWRGISLDIGKNFTKDQFLTWWTVSSCSSSVSVIAKFLGNDKSATLFIIETVNGKRVSGYTAYEGEDEVILRIGTELRVKSDPLKQSNQTHIVHLMEIDDENRWKSLEENLIAATIPSKQEASKTSVHETNTSKGNNLDKFENDMDKLRKEVGGNTGVPFVDLSDINGYKRVAWATNAPEWRTAVYGINLEGFCSNTTCKAYDQRVIIGIGMKTFDLLGDADASTTKCPICQQYVEATTCGFSNCYWRWEGVKQLPRQPPTRCSNDWTVADNAYHYFDQTLKGTATTSGTAIWRKLTIEAKPLKN</sequence>
<dbReference type="EMBL" id="CAJNOI010000060">
    <property type="protein sequence ID" value="CAF0971609.1"/>
    <property type="molecule type" value="Genomic_DNA"/>
</dbReference>
<dbReference type="OrthoDB" id="423533at2759"/>
<dbReference type="PROSITE" id="PS51996">
    <property type="entry name" value="TR_MART"/>
    <property type="match status" value="1"/>
</dbReference>
<dbReference type="SUPFAM" id="SSF56399">
    <property type="entry name" value="ADP-ribosylation"/>
    <property type="match status" value="1"/>
</dbReference>
<gene>
    <name evidence="8" type="ORF">BJG266_LOCUS14367</name>
    <name evidence="7" type="ORF">QVE165_LOCUS11322</name>
</gene>